<evidence type="ECO:0000313" key="3">
    <source>
        <dbReference type="EMBL" id="GAA2453052.1"/>
    </source>
</evidence>
<feature type="region of interest" description="Disordered" evidence="1">
    <location>
        <begin position="1"/>
        <end position="27"/>
    </location>
</feature>
<dbReference type="Pfam" id="PF14490">
    <property type="entry name" value="HHH_RecD2"/>
    <property type="match status" value="1"/>
</dbReference>
<sequence length="630" mass="63647">MTDSHSHSSPASDPVPGAPVPGGPGAADRAALAELFTETGVPTALVGRALTGLGPAAADRLREDPWRLLRVPGVAPRQADHFARALLGDEAGPGDRRRGRALVAHLLAEAARHGHTVTPPAQVVTALERLQVPDPRQAIEDALDTAEAIALTEEPDFDEAALEDGDLEEIPEPEETLGLARWALAEEDAAEGLSRLTATAAPLLDDPTIKAVRSGLPEDRSLALTAALRTGVTVLRGAAADLAATALALAEAAAAHGVRAAVVTPTDRAAARLAGPDAPAYPVVGLHALLEPLADAEGVPDAAPGPVVPGSVVPGTVVFGRGERRPLELDLVVLTDAAGLDVELCAVLVQACADGTHLVLCGEPESLPPAGPGRVLDDLESSETVPVVELESTGAGGPPAALTAAVRGRELVAVEAPGKEVVIVPAASAGEAVHRTVQLVTDSIPRALGIPVEEIQVVVPAAPGEAGAAALNTALKARLNPGPGRFGGFDPGDRVLVAAPLPQAAVGEGGVVTGADAAGLHVRFTRGTAVVPPELTSRLRPGWAVTVALGRGTRHDAVVAVLPPDGDSAGQDGAGQEAAAGLSRPLVATAFGLALRHLSVVQAAGPALAAAVRDRPAPPRRTRLARLVVQ</sequence>
<dbReference type="InterPro" id="IPR027417">
    <property type="entry name" value="P-loop_NTPase"/>
</dbReference>
<dbReference type="InterPro" id="IPR029493">
    <property type="entry name" value="RecD2-like_HHH"/>
</dbReference>
<dbReference type="Gene3D" id="2.30.30.940">
    <property type="match status" value="1"/>
</dbReference>
<reference evidence="3 4" key="1">
    <citation type="journal article" date="2019" name="Int. J. Syst. Evol. Microbiol.">
        <title>The Global Catalogue of Microorganisms (GCM) 10K type strain sequencing project: providing services to taxonomists for standard genome sequencing and annotation.</title>
        <authorList>
            <consortium name="The Broad Institute Genomics Platform"/>
            <consortium name="The Broad Institute Genome Sequencing Center for Infectious Disease"/>
            <person name="Wu L."/>
            <person name="Ma J."/>
        </authorList>
    </citation>
    <scope>NUCLEOTIDE SEQUENCE [LARGE SCALE GENOMIC DNA]</scope>
    <source>
        <strain evidence="3 4">JCM 3325</strain>
    </source>
</reference>
<evidence type="ECO:0000313" key="4">
    <source>
        <dbReference type="Proteomes" id="UP001501231"/>
    </source>
</evidence>
<comment type="caution">
    <text evidence="3">The sequence shown here is derived from an EMBL/GenBank/DDBJ whole genome shotgun (WGS) entry which is preliminary data.</text>
</comment>
<protein>
    <submittedName>
        <fullName evidence="3">Helix-hairpin-helix domain-containing protein</fullName>
    </submittedName>
</protein>
<evidence type="ECO:0000259" key="2">
    <source>
        <dbReference type="Pfam" id="PF14490"/>
    </source>
</evidence>
<accession>A0ABN3KCR7</accession>
<gene>
    <name evidence="3" type="ORF">GCM10010191_84420</name>
</gene>
<dbReference type="SUPFAM" id="SSF52540">
    <property type="entry name" value="P-loop containing nucleoside triphosphate hydrolases"/>
    <property type="match status" value="1"/>
</dbReference>
<dbReference type="Gene3D" id="3.40.50.300">
    <property type="entry name" value="P-loop containing nucleotide triphosphate hydrolases"/>
    <property type="match status" value="2"/>
</dbReference>
<dbReference type="Proteomes" id="UP001501231">
    <property type="component" value="Unassembled WGS sequence"/>
</dbReference>
<proteinExistence type="predicted"/>
<dbReference type="EMBL" id="BAAARW010000039">
    <property type="protein sequence ID" value="GAA2453052.1"/>
    <property type="molecule type" value="Genomic_DNA"/>
</dbReference>
<evidence type="ECO:0000256" key="1">
    <source>
        <dbReference type="SAM" id="MobiDB-lite"/>
    </source>
</evidence>
<name>A0ABN3KCR7_9ACTN</name>
<keyword evidence="4" id="KW-1185">Reference proteome</keyword>
<dbReference type="RefSeq" id="WP_344597038.1">
    <property type="nucleotide sequence ID" value="NZ_BAAARW010000039.1"/>
</dbReference>
<dbReference type="Gene3D" id="1.10.10.2220">
    <property type="match status" value="1"/>
</dbReference>
<organism evidence="3 4">
    <name type="scientific">Actinomadura vinacea</name>
    <dbReference type="NCBI Taxonomy" id="115336"/>
    <lineage>
        <taxon>Bacteria</taxon>
        <taxon>Bacillati</taxon>
        <taxon>Actinomycetota</taxon>
        <taxon>Actinomycetes</taxon>
        <taxon>Streptosporangiales</taxon>
        <taxon>Thermomonosporaceae</taxon>
        <taxon>Actinomadura</taxon>
    </lineage>
</organism>
<feature type="domain" description="ATP-dependent RecD2 DNA helicase-like helix-hairpin-helix" evidence="2">
    <location>
        <begin position="32"/>
        <end position="117"/>
    </location>
</feature>